<dbReference type="EMBL" id="JANPWB010000012">
    <property type="protein sequence ID" value="KAJ1120238.1"/>
    <property type="molecule type" value="Genomic_DNA"/>
</dbReference>
<dbReference type="AlphaFoldDB" id="A0AAV7NZ60"/>
<dbReference type="PROSITE" id="PS51257">
    <property type="entry name" value="PROKAR_LIPOPROTEIN"/>
    <property type="match status" value="1"/>
</dbReference>
<keyword evidence="4" id="KW-1185">Reference proteome</keyword>
<gene>
    <name evidence="1" type="ORF">NDU88_008394</name>
    <name evidence="2" type="ORF">NDU88_008412</name>
    <name evidence="3" type="ORF">NDU88_008450</name>
</gene>
<evidence type="ECO:0000313" key="2">
    <source>
        <dbReference type="EMBL" id="KAJ1120238.1"/>
    </source>
</evidence>
<dbReference type="EMBL" id="JANPWB010000012">
    <property type="protein sequence ID" value="KAJ1120220.1"/>
    <property type="molecule type" value="Genomic_DNA"/>
</dbReference>
<accession>A0AAV7NZ60</accession>
<organism evidence="1 4">
    <name type="scientific">Pleurodeles waltl</name>
    <name type="common">Iberian ribbed newt</name>
    <dbReference type="NCBI Taxonomy" id="8319"/>
    <lineage>
        <taxon>Eukaryota</taxon>
        <taxon>Metazoa</taxon>
        <taxon>Chordata</taxon>
        <taxon>Craniata</taxon>
        <taxon>Vertebrata</taxon>
        <taxon>Euteleostomi</taxon>
        <taxon>Amphibia</taxon>
        <taxon>Batrachia</taxon>
        <taxon>Caudata</taxon>
        <taxon>Salamandroidea</taxon>
        <taxon>Salamandridae</taxon>
        <taxon>Pleurodelinae</taxon>
        <taxon>Pleurodeles</taxon>
    </lineage>
</organism>
<dbReference type="Proteomes" id="UP001066276">
    <property type="component" value="Chromosome 8"/>
</dbReference>
<dbReference type="EMBL" id="JANPWB010000012">
    <property type="protein sequence ID" value="KAJ1120276.1"/>
    <property type="molecule type" value="Genomic_DNA"/>
</dbReference>
<protein>
    <recommendedName>
        <fullName evidence="5">Secreted protein</fullName>
    </recommendedName>
</protein>
<name>A0AAV7NZ60_PLEWA</name>
<evidence type="ECO:0000313" key="1">
    <source>
        <dbReference type="EMBL" id="KAJ1120220.1"/>
    </source>
</evidence>
<proteinExistence type="predicted"/>
<evidence type="ECO:0000313" key="4">
    <source>
        <dbReference type="Proteomes" id="UP001066276"/>
    </source>
</evidence>
<sequence>MSIETRSTLAPAPALATVSCHVLLRCCGQGGTAGMPLECRRPSPRALTRVCVVLVVPWTSGQGAERRGGKEGAV</sequence>
<evidence type="ECO:0008006" key="5">
    <source>
        <dbReference type="Google" id="ProtNLM"/>
    </source>
</evidence>
<evidence type="ECO:0000313" key="3">
    <source>
        <dbReference type="EMBL" id="KAJ1120276.1"/>
    </source>
</evidence>
<reference evidence="1" key="1">
    <citation type="journal article" date="2022" name="bioRxiv">
        <title>Sequencing and chromosome-scale assembly of the giantPleurodeles waltlgenome.</title>
        <authorList>
            <person name="Brown T."/>
            <person name="Elewa A."/>
            <person name="Iarovenko S."/>
            <person name="Subramanian E."/>
            <person name="Araus A.J."/>
            <person name="Petzold A."/>
            <person name="Susuki M."/>
            <person name="Suzuki K.-i.T."/>
            <person name="Hayashi T."/>
            <person name="Toyoda A."/>
            <person name="Oliveira C."/>
            <person name="Osipova E."/>
            <person name="Leigh N.D."/>
            <person name="Simon A."/>
            <person name="Yun M.H."/>
        </authorList>
    </citation>
    <scope>NUCLEOTIDE SEQUENCE</scope>
    <source>
        <strain evidence="1">20211129_DDA</strain>
        <tissue evidence="1">Liver</tissue>
    </source>
</reference>
<comment type="caution">
    <text evidence="1">The sequence shown here is derived from an EMBL/GenBank/DDBJ whole genome shotgun (WGS) entry which is preliminary data.</text>
</comment>